<keyword evidence="4" id="KW-1133">Transmembrane helix</keyword>
<evidence type="ECO:0000313" key="5">
    <source>
        <dbReference type="EMBL" id="THG14579.1"/>
    </source>
</evidence>
<dbReference type="PANTHER" id="PTHR12169">
    <property type="entry name" value="ATPASE N2B"/>
    <property type="match status" value="1"/>
</dbReference>
<comment type="caution">
    <text evidence="5">The sequence shown here is derived from an EMBL/GenBank/DDBJ whole genome shotgun (WGS) entry which is preliminary data.</text>
</comment>
<gene>
    <name evidence="5" type="ORF">TEA_004985</name>
</gene>
<reference evidence="5 6" key="1">
    <citation type="journal article" date="2018" name="Proc. Natl. Acad. Sci. U.S.A.">
        <title>Draft genome sequence of Camellia sinensis var. sinensis provides insights into the evolution of the tea genome and tea quality.</title>
        <authorList>
            <person name="Wei C."/>
            <person name="Yang H."/>
            <person name="Wang S."/>
            <person name="Zhao J."/>
            <person name="Liu C."/>
            <person name="Gao L."/>
            <person name="Xia E."/>
            <person name="Lu Y."/>
            <person name="Tai Y."/>
            <person name="She G."/>
            <person name="Sun J."/>
            <person name="Cao H."/>
            <person name="Tong W."/>
            <person name="Gao Q."/>
            <person name="Li Y."/>
            <person name="Deng W."/>
            <person name="Jiang X."/>
            <person name="Wang W."/>
            <person name="Chen Q."/>
            <person name="Zhang S."/>
            <person name="Li H."/>
            <person name="Wu J."/>
            <person name="Wang P."/>
            <person name="Li P."/>
            <person name="Shi C."/>
            <person name="Zheng F."/>
            <person name="Jian J."/>
            <person name="Huang B."/>
            <person name="Shan D."/>
            <person name="Shi M."/>
            <person name="Fang C."/>
            <person name="Yue Y."/>
            <person name="Li F."/>
            <person name="Li D."/>
            <person name="Wei S."/>
            <person name="Han B."/>
            <person name="Jiang C."/>
            <person name="Yin Y."/>
            <person name="Xia T."/>
            <person name="Zhang Z."/>
            <person name="Bennetzen J.L."/>
            <person name="Zhao S."/>
            <person name="Wan X."/>
        </authorList>
    </citation>
    <scope>NUCLEOTIDE SEQUENCE [LARGE SCALE GENOMIC DNA]</scope>
    <source>
        <strain evidence="6">cv. Shuchazao</strain>
        <tissue evidence="5">Leaf</tissue>
    </source>
</reference>
<accession>A0A4S4EDZ5</accession>
<feature type="region of interest" description="Disordered" evidence="3">
    <location>
        <begin position="259"/>
        <end position="278"/>
    </location>
</feature>
<dbReference type="InterPro" id="IPR005654">
    <property type="entry name" value="ATPase_AFG1-like"/>
</dbReference>
<dbReference type="GO" id="GO:0005739">
    <property type="term" value="C:mitochondrion"/>
    <property type="evidence" value="ECO:0007669"/>
    <property type="project" value="TreeGrafter"/>
</dbReference>
<feature type="region of interest" description="Disordered" evidence="3">
    <location>
        <begin position="399"/>
        <end position="436"/>
    </location>
</feature>
<keyword evidence="6" id="KW-1185">Reference proteome</keyword>
<keyword evidence="4" id="KW-0472">Membrane</keyword>
<dbReference type="AlphaFoldDB" id="A0A4S4EDZ5"/>
<organism evidence="5 6">
    <name type="scientific">Camellia sinensis var. sinensis</name>
    <name type="common">China tea</name>
    <dbReference type="NCBI Taxonomy" id="542762"/>
    <lineage>
        <taxon>Eukaryota</taxon>
        <taxon>Viridiplantae</taxon>
        <taxon>Streptophyta</taxon>
        <taxon>Embryophyta</taxon>
        <taxon>Tracheophyta</taxon>
        <taxon>Spermatophyta</taxon>
        <taxon>Magnoliopsida</taxon>
        <taxon>eudicotyledons</taxon>
        <taxon>Gunneridae</taxon>
        <taxon>Pentapetalae</taxon>
        <taxon>asterids</taxon>
        <taxon>Ericales</taxon>
        <taxon>Theaceae</taxon>
        <taxon>Camellia</taxon>
    </lineage>
</organism>
<evidence type="ECO:0000256" key="2">
    <source>
        <dbReference type="ARBA" id="ARBA00022840"/>
    </source>
</evidence>
<keyword evidence="4" id="KW-0812">Transmembrane</keyword>
<proteinExistence type="predicted"/>
<sequence length="606" mass="67985">MVSSPGALAKSRREYNIPDDVHLELAKKGDTPWGKLDKCPFTTRLCATQVSNNTYKIINGVAELNRRLDLNLGLAEIFHQYSLSKNKGGLCWYLKVKKGRAKLIESNPDKETNDDDFLWVSGRYEDTELSIPGWYIRKYFGSDDYKLLAEDYSCANQEAIRVVLCHSTEERESPKLLGFEPTYHYTAPRKSRVTDFLCALSLEPDPSFPSIKLVPLTAEQEMAKIPATESIWEDFLHAGCARKGGCASSGLRTSCLGDQTEQSITEPSKRSSAPPVWSPELSYKGRAVSTADSVNADKDYSLGFNMTKGLLLPADMKKHEELSDLKVPRSAAKSIVLLTKARYIAELRKLRDAYKVERDVAVDDVEDRGYADGERTYERQVQAYASAVQKRLIEETKRAAEEEAATVQPAEPNPSKASEGAEDREAEQEEEVVAVADAETDDAEARRFITLIDELYNHHCSLFCSAAASIDDLFQGTEEGTLFDLERQVFVFVFVFVFPGFALAYTCYLLFTVDVFQFETEIEGGKLRRDVLAEGNVSSGGAPAGIISMLSGEEEMFAFRRAVSRLIEMQTPLYLDGVHYLHPYFQTKHERYESSRASTLQSQQLF</sequence>
<feature type="transmembrane region" description="Helical" evidence="4">
    <location>
        <begin position="489"/>
        <end position="511"/>
    </location>
</feature>
<dbReference type="PANTHER" id="PTHR12169:SF6">
    <property type="entry name" value="AFG1-LIKE ATPASE"/>
    <property type="match status" value="1"/>
</dbReference>
<protein>
    <submittedName>
        <fullName evidence="5">Uncharacterized protein</fullName>
    </submittedName>
</protein>
<dbReference type="GO" id="GO:0016887">
    <property type="term" value="F:ATP hydrolysis activity"/>
    <property type="evidence" value="ECO:0007669"/>
    <property type="project" value="InterPro"/>
</dbReference>
<evidence type="ECO:0000256" key="4">
    <source>
        <dbReference type="SAM" id="Phobius"/>
    </source>
</evidence>
<dbReference type="EMBL" id="SDRB02005229">
    <property type="protein sequence ID" value="THG14579.1"/>
    <property type="molecule type" value="Genomic_DNA"/>
</dbReference>
<keyword evidence="1" id="KW-0547">Nucleotide-binding</keyword>
<dbReference type="GO" id="GO:0005524">
    <property type="term" value="F:ATP binding"/>
    <property type="evidence" value="ECO:0007669"/>
    <property type="project" value="UniProtKB-KW"/>
</dbReference>
<feature type="compositionally biased region" description="Acidic residues" evidence="3">
    <location>
        <begin position="420"/>
        <end position="436"/>
    </location>
</feature>
<name>A0A4S4EDZ5_CAMSN</name>
<evidence type="ECO:0000313" key="6">
    <source>
        <dbReference type="Proteomes" id="UP000306102"/>
    </source>
</evidence>
<evidence type="ECO:0000256" key="3">
    <source>
        <dbReference type="SAM" id="MobiDB-lite"/>
    </source>
</evidence>
<dbReference type="Proteomes" id="UP000306102">
    <property type="component" value="Unassembled WGS sequence"/>
</dbReference>
<evidence type="ECO:0000256" key="1">
    <source>
        <dbReference type="ARBA" id="ARBA00022741"/>
    </source>
</evidence>
<keyword evidence="2" id="KW-0067">ATP-binding</keyword>